<feature type="region of interest" description="Disordered" evidence="1">
    <location>
        <begin position="26"/>
        <end position="50"/>
    </location>
</feature>
<dbReference type="AlphaFoldDB" id="A0A7R7I0A9"/>
<sequence length="520" mass="55379">MTSGAVPEDGAEPTRKITKRLGARRALSSHDGRHRAGIAERPPVAPPPAASGPAVQLRMPAVWMVAVLVAIGAWRIGLIFADAVRLYPRASAVAFVLFAAYAVPFIWVVREVDWLEREPFVLLATAFCWGGLVATAMANIGNTAAQEILAKVFSPSFADRWAPALVGPTNEETLKALGVVAIVLLAKRHVNSVVDGFVYGALVGLGFQVVEDFVYSINSVVLAGNGDAVTPVVATFLVRGFLGGLWSHTLFTALVGAGVGYAVVRTDRSLRIRVGVAVLAYLGAWTLHFVWNSPLLRDGFGIGVGGLIGGLLIKGIPGFVAVLLMLRVARRHEAGYYLGRLNGIEPILVDPEEMDALVTARGRSAARKRAAAKAGLRADRTVRRLQRAQARLAVEISRSGYPSYWEAARNPNPRTPALERCVREILLARQRLVALGIPVAGRYGREQRTALGGWSCALAIAGLLVPGASVVALILVGIGTVAARRQRISPDNRLGMASSIAVLATALWIVVYLLHGFSSG</sequence>
<name>A0A7R7I0A9_9ACTN</name>
<dbReference type="Pfam" id="PF13367">
    <property type="entry name" value="PrsW-protease"/>
    <property type="match status" value="1"/>
</dbReference>
<reference evidence="3 4" key="1">
    <citation type="submission" date="2020-08" db="EMBL/GenBank/DDBJ databases">
        <title>Whole genome shotgun sequence of Actinocatenispora thailandica NBRC 105041.</title>
        <authorList>
            <person name="Komaki H."/>
            <person name="Tamura T."/>
        </authorList>
    </citation>
    <scope>NUCLEOTIDE SEQUENCE [LARGE SCALE GENOMIC DNA]</scope>
    <source>
        <strain evidence="3 4">NBRC 105041</strain>
    </source>
</reference>
<feature type="transmembrane region" description="Helical" evidence="2">
    <location>
        <begin position="303"/>
        <end position="326"/>
    </location>
</feature>
<proteinExistence type="predicted"/>
<keyword evidence="2" id="KW-1133">Transmembrane helix</keyword>
<evidence type="ECO:0000313" key="3">
    <source>
        <dbReference type="EMBL" id="BCJ39123.1"/>
    </source>
</evidence>
<evidence type="ECO:0000256" key="2">
    <source>
        <dbReference type="SAM" id="Phobius"/>
    </source>
</evidence>
<feature type="transmembrane region" description="Helical" evidence="2">
    <location>
        <begin position="61"/>
        <end position="80"/>
    </location>
</feature>
<dbReference type="KEGG" id="atl:Athai_66260"/>
<accession>A0A7R7I0A9</accession>
<dbReference type="PANTHER" id="PTHR36844:SF1">
    <property type="entry name" value="PROTEASE PRSW"/>
    <property type="match status" value="1"/>
</dbReference>
<dbReference type="RefSeq" id="WP_239157305.1">
    <property type="nucleotide sequence ID" value="NZ_AP023355.1"/>
</dbReference>
<feature type="transmembrane region" description="Helical" evidence="2">
    <location>
        <begin position="245"/>
        <end position="264"/>
    </location>
</feature>
<dbReference type="Proteomes" id="UP000611640">
    <property type="component" value="Chromosome"/>
</dbReference>
<evidence type="ECO:0008006" key="5">
    <source>
        <dbReference type="Google" id="ProtNLM"/>
    </source>
</evidence>
<dbReference type="PANTHER" id="PTHR36844">
    <property type="entry name" value="PROTEASE PRSW"/>
    <property type="match status" value="1"/>
</dbReference>
<evidence type="ECO:0000313" key="4">
    <source>
        <dbReference type="Proteomes" id="UP000611640"/>
    </source>
</evidence>
<feature type="transmembrane region" description="Helical" evidence="2">
    <location>
        <begin position="494"/>
        <end position="514"/>
    </location>
</feature>
<feature type="transmembrane region" description="Helical" evidence="2">
    <location>
        <begin position="451"/>
        <end position="482"/>
    </location>
</feature>
<keyword evidence="2" id="KW-0812">Transmembrane</keyword>
<gene>
    <name evidence="3" type="ORF">Athai_66260</name>
</gene>
<protein>
    <recommendedName>
        <fullName evidence="5">PrsW family intramembrane metalloprotease</fullName>
    </recommendedName>
</protein>
<dbReference type="GO" id="GO:0008233">
    <property type="term" value="F:peptidase activity"/>
    <property type="evidence" value="ECO:0007669"/>
    <property type="project" value="InterPro"/>
</dbReference>
<dbReference type="InterPro" id="IPR026898">
    <property type="entry name" value="PrsW"/>
</dbReference>
<feature type="transmembrane region" description="Helical" evidence="2">
    <location>
        <begin position="271"/>
        <end position="291"/>
    </location>
</feature>
<evidence type="ECO:0000256" key="1">
    <source>
        <dbReference type="SAM" id="MobiDB-lite"/>
    </source>
</evidence>
<dbReference type="EMBL" id="AP023355">
    <property type="protein sequence ID" value="BCJ39123.1"/>
    <property type="molecule type" value="Genomic_DNA"/>
</dbReference>
<keyword evidence="4" id="KW-1185">Reference proteome</keyword>
<feature type="transmembrane region" description="Helical" evidence="2">
    <location>
        <begin position="86"/>
        <end position="108"/>
    </location>
</feature>
<organism evidence="3 4">
    <name type="scientific">Actinocatenispora thailandica</name>
    <dbReference type="NCBI Taxonomy" id="227318"/>
    <lineage>
        <taxon>Bacteria</taxon>
        <taxon>Bacillati</taxon>
        <taxon>Actinomycetota</taxon>
        <taxon>Actinomycetes</taxon>
        <taxon>Micromonosporales</taxon>
        <taxon>Micromonosporaceae</taxon>
        <taxon>Actinocatenispora</taxon>
    </lineage>
</organism>
<feature type="transmembrane region" description="Helical" evidence="2">
    <location>
        <begin position="120"/>
        <end position="140"/>
    </location>
</feature>
<keyword evidence="2" id="KW-0472">Membrane</keyword>